<dbReference type="EMBL" id="JACWUN010000007">
    <property type="protein sequence ID" value="MBD1400489.1"/>
    <property type="molecule type" value="Genomic_DNA"/>
</dbReference>
<keyword evidence="1" id="KW-0812">Transmembrane</keyword>
<dbReference type="InterPro" id="IPR019251">
    <property type="entry name" value="DUF2231_TM"/>
</dbReference>
<keyword evidence="1" id="KW-0472">Membrane</keyword>
<accession>A0A8J6QLF3</accession>
<proteinExistence type="predicted"/>
<feature type="transmembrane region" description="Helical" evidence="1">
    <location>
        <begin position="134"/>
        <end position="153"/>
    </location>
</feature>
<protein>
    <recommendedName>
        <fullName evidence="2">Rubredoxin-like domain-containing protein</fullName>
    </recommendedName>
</protein>
<keyword evidence="4" id="KW-1185">Reference proteome</keyword>
<organism evidence="3 4">
    <name type="scientific">Pelovirga terrestris</name>
    <dbReference type="NCBI Taxonomy" id="2771352"/>
    <lineage>
        <taxon>Bacteria</taxon>
        <taxon>Pseudomonadati</taxon>
        <taxon>Thermodesulfobacteriota</taxon>
        <taxon>Desulfuromonadia</taxon>
        <taxon>Geobacterales</taxon>
        <taxon>Geobacteraceae</taxon>
        <taxon>Pelovirga</taxon>
    </lineage>
</organism>
<dbReference type="Pfam" id="PF21349">
    <property type="entry name" value="RUBY_RBDX"/>
    <property type="match status" value="1"/>
</dbReference>
<dbReference type="InterPro" id="IPR048574">
    <property type="entry name" value="RUBY_RBDX"/>
</dbReference>
<dbReference type="PROSITE" id="PS50903">
    <property type="entry name" value="RUBREDOXIN_LIKE"/>
    <property type="match status" value="1"/>
</dbReference>
<dbReference type="Pfam" id="PF09990">
    <property type="entry name" value="DUF2231"/>
    <property type="match status" value="1"/>
</dbReference>
<comment type="caution">
    <text evidence="3">The sequence shown here is derived from an EMBL/GenBank/DDBJ whole genome shotgun (WGS) entry which is preliminary data.</text>
</comment>
<evidence type="ECO:0000256" key="1">
    <source>
        <dbReference type="SAM" id="Phobius"/>
    </source>
</evidence>
<dbReference type="SUPFAM" id="SSF57802">
    <property type="entry name" value="Rubredoxin-like"/>
    <property type="match status" value="1"/>
</dbReference>
<evidence type="ECO:0000259" key="2">
    <source>
        <dbReference type="PROSITE" id="PS50903"/>
    </source>
</evidence>
<dbReference type="InterPro" id="IPR024934">
    <property type="entry name" value="Rubredoxin-like_dom"/>
</dbReference>
<gene>
    <name evidence="3" type="ORF">ICT70_07380</name>
</gene>
<keyword evidence="1" id="KW-1133">Transmembrane helix</keyword>
<feature type="transmembrane region" description="Helical" evidence="1">
    <location>
        <begin position="65"/>
        <end position="88"/>
    </location>
</feature>
<dbReference type="Gene3D" id="2.20.28.10">
    <property type="match status" value="1"/>
</dbReference>
<evidence type="ECO:0000313" key="3">
    <source>
        <dbReference type="EMBL" id="MBD1400489.1"/>
    </source>
</evidence>
<dbReference type="GO" id="GO:0005506">
    <property type="term" value="F:iron ion binding"/>
    <property type="evidence" value="ECO:0007669"/>
    <property type="project" value="InterPro"/>
</dbReference>
<feature type="transmembrane region" description="Helical" evidence="1">
    <location>
        <begin position="94"/>
        <end position="118"/>
    </location>
</feature>
<name>A0A8J6QLF3_9BACT</name>
<dbReference type="CDD" id="cd00729">
    <property type="entry name" value="rubredoxin_SM"/>
    <property type="match status" value="1"/>
</dbReference>
<dbReference type="Proteomes" id="UP000632828">
    <property type="component" value="Unassembled WGS sequence"/>
</dbReference>
<evidence type="ECO:0000313" key="4">
    <source>
        <dbReference type="Proteomes" id="UP000632828"/>
    </source>
</evidence>
<feature type="domain" description="Rubredoxin-like" evidence="2">
    <location>
        <begin position="2"/>
        <end position="36"/>
    </location>
</feature>
<feature type="transmembrane region" description="Helical" evidence="1">
    <location>
        <begin position="165"/>
        <end position="185"/>
    </location>
</feature>
<reference evidence="3" key="1">
    <citation type="submission" date="2020-09" db="EMBL/GenBank/DDBJ databases">
        <title>Pelobacter alkaliphilus sp. nov., a novel anaerobic arsenate-reducing bacterium from terrestrial mud volcano.</title>
        <authorList>
            <person name="Khomyakova M.A."/>
            <person name="Merkel A.Y."/>
            <person name="Slobodkin A.I."/>
        </authorList>
    </citation>
    <scope>NUCLEOTIDE SEQUENCE</scope>
    <source>
        <strain evidence="3">M08fum</strain>
    </source>
</reference>
<dbReference type="AlphaFoldDB" id="A0A8J6QLF3"/>
<sequence length="198" mass="21697">MMRTWRCTICGYLHEGDSPPAFCPLCHATADKFELIESVGQSRSFAGRLKEALGQMRETFAPHAVSAHFPAALIPTAVLFLVLAMVSGSRSLEFAALALQVVIVVSIPVTMLTGFFIWQKNYHKSRSVIFKKKIALAWLLLLIASAIMMWRLLAPDLLSNGGAGSAFYLLLNFFMLACVTLLGHYGGMLVSAQRKTDG</sequence>